<evidence type="ECO:0000256" key="2">
    <source>
        <dbReference type="SAM" id="SignalP"/>
    </source>
</evidence>
<sequence>MKKNIFAILVATSLAFTLMACQSSGETSESGTNIEDTASPSDATPSLDTGSSFSGVDALASTSDAASTGSSLSSSSGITTDAKTGNIGISAILSTGTDIAITY</sequence>
<dbReference type="EMBL" id="FMUR01000005">
    <property type="protein sequence ID" value="SCX93991.1"/>
    <property type="molecule type" value="Genomic_DNA"/>
</dbReference>
<proteinExistence type="predicted"/>
<evidence type="ECO:0000313" key="4">
    <source>
        <dbReference type="Proteomes" id="UP000183047"/>
    </source>
</evidence>
<evidence type="ECO:0000313" key="3">
    <source>
        <dbReference type="EMBL" id="SCX93991.1"/>
    </source>
</evidence>
<keyword evidence="2" id="KW-0732">Signal</keyword>
<organism evidence="3 4">
    <name type="scientific">Butyrivibrio hungatei</name>
    <dbReference type="NCBI Taxonomy" id="185008"/>
    <lineage>
        <taxon>Bacteria</taxon>
        <taxon>Bacillati</taxon>
        <taxon>Bacillota</taxon>
        <taxon>Clostridia</taxon>
        <taxon>Lachnospirales</taxon>
        <taxon>Lachnospiraceae</taxon>
        <taxon>Butyrivibrio</taxon>
    </lineage>
</organism>
<feature type="chain" id="PRO_5039603379" evidence="2">
    <location>
        <begin position="23"/>
        <end position="103"/>
    </location>
</feature>
<protein>
    <submittedName>
        <fullName evidence="3">Uncharacterized protein</fullName>
    </submittedName>
</protein>
<dbReference type="PROSITE" id="PS51257">
    <property type="entry name" value="PROKAR_LIPOPROTEIN"/>
    <property type="match status" value="1"/>
</dbReference>
<feature type="region of interest" description="Disordered" evidence="1">
    <location>
        <begin position="25"/>
        <end position="55"/>
    </location>
</feature>
<feature type="signal peptide" evidence="2">
    <location>
        <begin position="1"/>
        <end position="22"/>
    </location>
</feature>
<feature type="region of interest" description="Disordered" evidence="1">
    <location>
        <begin position="64"/>
        <end position="83"/>
    </location>
</feature>
<dbReference type="Proteomes" id="UP000183047">
    <property type="component" value="Unassembled WGS sequence"/>
</dbReference>
<name>A0A1G5BV23_9FIRM</name>
<dbReference type="AlphaFoldDB" id="A0A1G5BV23"/>
<reference evidence="4" key="1">
    <citation type="submission" date="2016-10" db="EMBL/GenBank/DDBJ databases">
        <authorList>
            <person name="Varghese N."/>
            <person name="Submissions S."/>
        </authorList>
    </citation>
    <scope>NUCLEOTIDE SEQUENCE [LARGE SCALE GENOMIC DNA]</scope>
    <source>
        <strain evidence="4">XBD2006</strain>
    </source>
</reference>
<keyword evidence="4" id="KW-1185">Reference proteome</keyword>
<evidence type="ECO:0000256" key="1">
    <source>
        <dbReference type="SAM" id="MobiDB-lite"/>
    </source>
</evidence>
<gene>
    <name evidence="3" type="ORF">SAMN02910451_00828</name>
</gene>
<accession>A0A1G5BV23</accession>
<feature type="compositionally biased region" description="Low complexity" evidence="1">
    <location>
        <begin position="64"/>
        <end position="77"/>
    </location>
</feature>
<feature type="compositionally biased region" description="Polar residues" evidence="1">
    <location>
        <begin position="25"/>
        <end position="54"/>
    </location>
</feature>